<evidence type="ECO:0000313" key="2">
    <source>
        <dbReference type="Proteomes" id="UP000184191"/>
    </source>
</evidence>
<name>A0A1M7ANP4_9RHOB</name>
<dbReference type="Proteomes" id="UP000184191">
    <property type="component" value="Unassembled WGS sequence"/>
</dbReference>
<dbReference type="EMBL" id="FRBN01000014">
    <property type="protein sequence ID" value="SHL44413.1"/>
    <property type="molecule type" value="Genomic_DNA"/>
</dbReference>
<keyword evidence="2" id="KW-1185">Reference proteome</keyword>
<sequence length="62" mass="7308">MQCWHLEWHFKYDLGPDRAEVSRRRLLMMTAETGCTVLGSHFRLPSIGRVRADAKGFRWEDS</sequence>
<dbReference type="AlphaFoldDB" id="A0A1M7ANP4"/>
<protein>
    <submittedName>
        <fullName evidence="1">Uncharacterized protein</fullName>
    </submittedName>
</protein>
<reference evidence="2" key="1">
    <citation type="submission" date="2016-11" db="EMBL/GenBank/DDBJ databases">
        <authorList>
            <person name="Varghese N."/>
            <person name="Submissions S."/>
        </authorList>
    </citation>
    <scope>NUCLEOTIDE SEQUENCE [LARGE SCALE GENOMIC DNA]</scope>
    <source>
        <strain evidence="2">DSM 29327</strain>
    </source>
</reference>
<accession>A0A1M7ANP4</accession>
<dbReference type="RefSeq" id="WP_073198551.1">
    <property type="nucleotide sequence ID" value="NZ_FRBN01000014.1"/>
</dbReference>
<dbReference type="OrthoDB" id="9773738at2"/>
<dbReference type="STRING" id="1054996.SAMN05444414_11462"/>
<organism evidence="1 2">
    <name type="scientific">Roseovarius marisflavi</name>
    <dbReference type="NCBI Taxonomy" id="1054996"/>
    <lineage>
        <taxon>Bacteria</taxon>
        <taxon>Pseudomonadati</taxon>
        <taxon>Pseudomonadota</taxon>
        <taxon>Alphaproteobacteria</taxon>
        <taxon>Rhodobacterales</taxon>
        <taxon>Roseobacteraceae</taxon>
        <taxon>Roseovarius</taxon>
    </lineage>
</organism>
<dbReference type="Gene3D" id="3.60.15.10">
    <property type="entry name" value="Ribonuclease Z/Hydroxyacylglutathione hydrolase-like"/>
    <property type="match status" value="1"/>
</dbReference>
<evidence type="ECO:0000313" key="1">
    <source>
        <dbReference type="EMBL" id="SHL44413.1"/>
    </source>
</evidence>
<gene>
    <name evidence="1" type="ORF">SAMN05444414_11462</name>
</gene>
<proteinExistence type="predicted"/>
<dbReference type="InterPro" id="IPR036866">
    <property type="entry name" value="RibonucZ/Hydroxyglut_hydro"/>
</dbReference>